<keyword evidence="3 8" id="KW-0285">Flavoprotein</keyword>
<evidence type="ECO:0000256" key="5">
    <source>
        <dbReference type="ARBA" id="ARBA00023002"/>
    </source>
</evidence>
<feature type="binding site" evidence="8">
    <location>
        <begin position="14"/>
        <end position="17"/>
    </location>
    <ligand>
        <name>FMN</name>
        <dbReference type="ChEBI" id="CHEBI:58210"/>
    </ligand>
</feature>
<keyword evidence="11" id="KW-1185">Reference proteome</keyword>
<dbReference type="InterPro" id="IPR003680">
    <property type="entry name" value="Flavodoxin_fold"/>
</dbReference>
<comment type="similarity">
    <text evidence="8">Belongs to the NAD(P)H dehydrogenase (quinone) family. KefF subfamily.</text>
</comment>
<dbReference type="PANTHER" id="PTHR47307:SF2">
    <property type="entry name" value="GLUTATHIONE-REGULATED POTASSIUM-EFFLUX SYSTEM ANCILLARY PROTEIN KEFF"/>
    <property type="match status" value="1"/>
</dbReference>
<proteinExistence type="inferred from homology"/>
<name>A0A085GPW5_EWIA3</name>
<dbReference type="EMBL" id="JMPJ01000017">
    <property type="protein sequence ID" value="KFC85760.1"/>
    <property type="molecule type" value="Genomic_DNA"/>
</dbReference>
<dbReference type="PANTHER" id="PTHR47307">
    <property type="entry name" value="GLUTATHIONE-REGULATED POTASSIUM-EFFLUX SYSTEM ANCILLARY PROTEIN KEFG"/>
    <property type="match status" value="1"/>
</dbReference>
<dbReference type="NCBIfam" id="NF002044">
    <property type="entry name" value="PRK00871.1"/>
    <property type="match status" value="1"/>
</dbReference>
<comment type="catalytic activity">
    <reaction evidence="8">
        <text>a quinone + NADPH + H(+) = a quinol + NADP(+)</text>
        <dbReference type="Rhea" id="RHEA:46164"/>
        <dbReference type="ChEBI" id="CHEBI:15378"/>
        <dbReference type="ChEBI" id="CHEBI:24646"/>
        <dbReference type="ChEBI" id="CHEBI:57783"/>
        <dbReference type="ChEBI" id="CHEBI:58349"/>
        <dbReference type="ChEBI" id="CHEBI:132124"/>
        <dbReference type="EC" id="1.6.5.2"/>
    </reaction>
</comment>
<dbReference type="eggNOG" id="COG2249">
    <property type="taxonomic scope" value="Bacteria"/>
</dbReference>
<dbReference type="GO" id="GO:0006813">
    <property type="term" value="P:potassium ion transport"/>
    <property type="evidence" value="ECO:0007669"/>
    <property type="project" value="InterPro"/>
</dbReference>
<evidence type="ECO:0000313" key="11">
    <source>
        <dbReference type="Proteomes" id="UP000028640"/>
    </source>
</evidence>
<keyword evidence="1 8" id="KW-1003">Cell membrane</keyword>
<dbReference type="InterPro" id="IPR046980">
    <property type="entry name" value="KefG/KefF"/>
</dbReference>
<dbReference type="Proteomes" id="UP000028640">
    <property type="component" value="Unassembled WGS sequence"/>
</dbReference>
<dbReference type="OrthoDB" id="9798454at2"/>
<keyword evidence="4 8" id="KW-0288">FMN</keyword>
<comment type="function">
    <text evidence="8">Regulatory subunit of a potassium efflux system that confers protection against electrophiles. Required for full activity of KefC. Shows redox enzymatic activity, but this enzymatic activity is not required for activation of KefC.</text>
</comment>
<keyword evidence="5 8" id="KW-0560">Oxidoreductase</keyword>
<dbReference type="Pfam" id="PF02525">
    <property type="entry name" value="Flavodoxin_2"/>
    <property type="match status" value="1"/>
</dbReference>
<evidence type="ECO:0000256" key="6">
    <source>
        <dbReference type="ARBA" id="ARBA00023027"/>
    </source>
</evidence>
<evidence type="ECO:0000256" key="1">
    <source>
        <dbReference type="ARBA" id="ARBA00022475"/>
    </source>
</evidence>
<accession>A0A085GPW5</accession>
<dbReference type="STRING" id="910964.GEAM_0236"/>
<evidence type="ECO:0000256" key="8">
    <source>
        <dbReference type="HAMAP-Rule" id="MF_01414"/>
    </source>
</evidence>
<keyword evidence="2 8" id="KW-0997">Cell inner membrane</keyword>
<evidence type="ECO:0000256" key="3">
    <source>
        <dbReference type="ARBA" id="ARBA00022630"/>
    </source>
</evidence>
<comment type="subunit">
    <text evidence="8">Homodimer. Interacts with KefC.</text>
</comment>
<keyword evidence="7 8" id="KW-0472">Membrane</keyword>
<evidence type="ECO:0000256" key="7">
    <source>
        <dbReference type="ARBA" id="ARBA00023136"/>
    </source>
</evidence>
<evidence type="ECO:0000313" key="10">
    <source>
        <dbReference type="EMBL" id="KFC85760.1"/>
    </source>
</evidence>
<feature type="binding site" evidence="8">
    <location>
        <begin position="65"/>
        <end position="68"/>
    </location>
    <ligand>
        <name>FMN</name>
        <dbReference type="ChEBI" id="CHEBI:58210"/>
    </ligand>
</feature>
<organism evidence="10 11">
    <name type="scientific">Ewingella americana (strain ATCC 33852 / DSM 4580 / CCUG 14506 / JCM 5911 / LMG 7869 / NCTC 12157 / CDC 1468-78)</name>
    <dbReference type="NCBI Taxonomy" id="910964"/>
    <lineage>
        <taxon>Bacteria</taxon>
        <taxon>Pseudomonadati</taxon>
        <taxon>Pseudomonadota</taxon>
        <taxon>Gammaproteobacteria</taxon>
        <taxon>Enterobacterales</taxon>
        <taxon>Yersiniaceae</taxon>
        <taxon>Ewingella</taxon>
    </lineage>
</organism>
<dbReference type="InterPro" id="IPR029039">
    <property type="entry name" value="Flavoprotein-like_sf"/>
</dbReference>
<dbReference type="InterPro" id="IPR023948">
    <property type="entry name" value="K_H_efflux_KefF"/>
</dbReference>
<gene>
    <name evidence="8" type="primary">kefF</name>
    <name evidence="10" type="ORF">GEAM_0236</name>
</gene>
<sequence length="186" mass="20913">MILIIYAHPYPRHSRANQRLLSAIADLPDVEVRSLYDLYPDFSIDISAEQAAVERADLVVFQHPLQWYSMPPLLKLWIDKVLEHGWAYGHEGNALNGKHCLWAVTTGGNEHHFELGDHPDFDVLAQPLQATAVYCGMNWLPYFAVHNTFICDEVALKASGEEYRRRLSACLSLKETAPVGGSDGKP</sequence>
<comment type="catalytic activity">
    <reaction evidence="8">
        <text>a quinone + NADH + H(+) = a quinol + NAD(+)</text>
        <dbReference type="Rhea" id="RHEA:46160"/>
        <dbReference type="ChEBI" id="CHEBI:15378"/>
        <dbReference type="ChEBI" id="CHEBI:24646"/>
        <dbReference type="ChEBI" id="CHEBI:57540"/>
        <dbReference type="ChEBI" id="CHEBI:57945"/>
        <dbReference type="ChEBI" id="CHEBI:132124"/>
        <dbReference type="EC" id="1.6.5.2"/>
    </reaction>
</comment>
<keyword evidence="6 8" id="KW-0520">NAD</keyword>
<dbReference type="RefSeq" id="WP_051899364.1">
    <property type="nucleotide sequence ID" value="NZ_JMPJ01000017.1"/>
</dbReference>
<dbReference type="GeneID" id="78380933"/>
<dbReference type="HAMAP" id="MF_01414">
    <property type="entry name" value="K_H_efflux_KefF"/>
    <property type="match status" value="1"/>
</dbReference>
<feature type="domain" description="Flavodoxin-like fold" evidence="9">
    <location>
        <begin position="2"/>
        <end position="166"/>
    </location>
</feature>
<comment type="cofactor">
    <cofactor evidence="8">
        <name>FMN</name>
        <dbReference type="ChEBI" id="CHEBI:58210"/>
    </cofactor>
</comment>
<dbReference type="GO" id="GO:1901381">
    <property type="term" value="P:positive regulation of potassium ion transmembrane transport"/>
    <property type="evidence" value="ECO:0007669"/>
    <property type="project" value="UniProtKB-UniRule"/>
</dbReference>
<dbReference type="AlphaFoldDB" id="A0A085GPW5"/>
<dbReference type="GO" id="GO:0005886">
    <property type="term" value="C:plasma membrane"/>
    <property type="evidence" value="ECO:0007669"/>
    <property type="project" value="UniProtKB-SubCell"/>
</dbReference>
<feature type="binding site" evidence="8">
    <location>
        <begin position="105"/>
        <end position="108"/>
    </location>
    <ligand>
        <name>FMN</name>
        <dbReference type="ChEBI" id="CHEBI:58210"/>
    </ligand>
</feature>
<dbReference type="SUPFAM" id="SSF52218">
    <property type="entry name" value="Flavoproteins"/>
    <property type="match status" value="1"/>
</dbReference>
<reference evidence="10 11" key="1">
    <citation type="submission" date="2014-05" db="EMBL/GenBank/DDBJ databases">
        <title>ATOL: Assembling a taxonomically balanced genome-scale reconstruction of the evolutionary history of the Enterobacteriaceae.</title>
        <authorList>
            <person name="Plunkett G.III."/>
            <person name="Neeno-Eckwall E.C."/>
            <person name="Glasner J.D."/>
            <person name="Perna N.T."/>
        </authorList>
    </citation>
    <scope>NUCLEOTIDE SEQUENCE [LARGE SCALE GENOMIC DNA]</scope>
    <source>
        <strain evidence="10 11">ATCC 33852</strain>
    </source>
</reference>
<comment type="subcellular location">
    <subcellularLocation>
        <location evidence="8">Cell inner membrane</location>
        <topology evidence="8">Peripheral membrane protein</topology>
        <orientation evidence="8">Cytoplasmic side</orientation>
    </subcellularLocation>
</comment>
<dbReference type="GO" id="GO:0009055">
    <property type="term" value="F:electron transfer activity"/>
    <property type="evidence" value="ECO:0007669"/>
    <property type="project" value="TreeGrafter"/>
</dbReference>
<dbReference type="GO" id="GO:0050136">
    <property type="term" value="F:NADH dehydrogenase (quinone) (non-electrogenic) activity"/>
    <property type="evidence" value="ECO:0007669"/>
    <property type="project" value="RHEA"/>
</dbReference>
<evidence type="ECO:0000256" key="2">
    <source>
        <dbReference type="ARBA" id="ARBA00022519"/>
    </source>
</evidence>
<evidence type="ECO:0000259" key="9">
    <source>
        <dbReference type="Pfam" id="PF02525"/>
    </source>
</evidence>
<feature type="binding site" evidence="8">
    <location>
        <position position="8"/>
    </location>
    <ligand>
        <name>FMN</name>
        <dbReference type="ChEBI" id="CHEBI:58210"/>
    </ligand>
</feature>
<evidence type="ECO:0000256" key="4">
    <source>
        <dbReference type="ARBA" id="ARBA00022643"/>
    </source>
</evidence>
<protein>
    <recommendedName>
        <fullName evidence="8">Glutathione-regulated potassium-efflux system ancillary protein KefF</fullName>
    </recommendedName>
    <alternativeName>
        <fullName evidence="8">Quinone oxidoreductase KefF</fullName>
        <ecNumber evidence="8">1.6.5.2</ecNumber>
    </alternativeName>
</protein>
<dbReference type="EC" id="1.6.5.2" evidence="8"/>
<dbReference type="GO" id="GO:0008753">
    <property type="term" value="F:NADPH dehydrogenase (quinone) activity"/>
    <property type="evidence" value="ECO:0007669"/>
    <property type="project" value="RHEA"/>
</dbReference>
<dbReference type="Gene3D" id="3.40.50.360">
    <property type="match status" value="1"/>
</dbReference>
<comment type="caution">
    <text evidence="10">The sequence shown here is derived from an EMBL/GenBank/DDBJ whole genome shotgun (WGS) entry which is preliminary data.</text>
</comment>
<dbReference type="GO" id="GO:0010181">
    <property type="term" value="F:FMN binding"/>
    <property type="evidence" value="ECO:0007669"/>
    <property type="project" value="UniProtKB-UniRule"/>
</dbReference>